<dbReference type="Proteomes" id="UP001603857">
    <property type="component" value="Unassembled WGS sequence"/>
</dbReference>
<protein>
    <submittedName>
        <fullName evidence="2">Uncharacterized protein</fullName>
    </submittedName>
</protein>
<keyword evidence="1" id="KW-0472">Membrane</keyword>
<reference evidence="2 3" key="1">
    <citation type="submission" date="2024-08" db="EMBL/GenBank/DDBJ databases">
        <title>Insights into the chromosomal genome structure of Flemingia macrophylla.</title>
        <authorList>
            <person name="Ding Y."/>
            <person name="Zhao Y."/>
            <person name="Bi W."/>
            <person name="Wu M."/>
            <person name="Zhao G."/>
            <person name="Gong Y."/>
            <person name="Li W."/>
            <person name="Zhang P."/>
        </authorList>
    </citation>
    <scope>NUCLEOTIDE SEQUENCE [LARGE SCALE GENOMIC DNA]</scope>
    <source>
        <strain evidence="2">DYQJB</strain>
        <tissue evidence="2">Leaf</tissue>
    </source>
</reference>
<evidence type="ECO:0000256" key="1">
    <source>
        <dbReference type="SAM" id="Phobius"/>
    </source>
</evidence>
<organism evidence="2 3">
    <name type="scientific">Flemingia macrophylla</name>
    <dbReference type="NCBI Taxonomy" id="520843"/>
    <lineage>
        <taxon>Eukaryota</taxon>
        <taxon>Viridiplantae</taxon>
        <taxon>Streptophyta</taxon>
        <taxon>Embryophyta</taxon>
        <taxon>Tracheophyta</taxon>
        <taxon>Spermatophyta</taxon>
        <taxon>Magnoliopsida</taxon>
        <taxon>eudicotyledons</taxon>
        <taxon>Gunneridae</taxon>
        <taxon>Pentapetalae</taxon>
        <taxon>rosids</taxon>
        <taxon>fabids</taxon>
        <taxon>Fabales</taxon>
        <taxon>Fabaceae</taxon>
        <taxon>Papilionoideae</taxon>
        <taxon>50 kb inversion clade</taxon>
        <taxon>NPAAA clade</taxon>
        <taxon>indigoferoid/millettioid clade</taxon>
        <taxon>Phaseoleae</taxon>
        <taxon>Flemingia</taxon>
    </lineage>
</organism>
<proteinExistence type="predicted"/>
<feature type="transmembrane region" description="Helical" evidence="1">
    <location>
        <begin position="119"/>
        <end position="143"/>
    </location>
</feature>
<keyword evidence="1" id="KW-0812">Transmembrane</keyword>
<feature type="transmembrane region" description="Helical" evidence="1">
    <location>
        <begin position="60"/>
        <end position="81"/>
    </location>
</feature>
<dbReference type="Gene3D" id="1.10.520.10">
    <property type="match status" value="1"/>
</dbReference>
<comment type="caution">
    <text evidence="2">The sequence shown here is derived from an EMBL/GenBank/DDBJ whole genome shotgun (WGS) entry which is preliminary data.</text>
</comment>
<dbReference type="AlphaFoldDB" id="A0ABD1L4E3"/>
<dbReference type="EMBL" id="JBGMDY010000011">
    <property type="protein sequence ID" value="KAL2318361.1"/>
    <property type="molecule type" value="Genomic_DNA"/>
</dbReference>
<keyword evidence="3" id="KW-1185">Reference proteome</keyword>
<feature type="transmembrane region" description="Helical" evidence="1">
    <location>
        <begin position="155"/>
        <end position="178"/>
    </location>
</feature>
<gene>
    <name evidence="2" type="ORF">Fmac_032237</name>
</gene>
<evidence type="ECO:0000313" key="3">
    <source>
        <dbReference type="Proteomes" id="UP001603857"/>
    </source>
</evidence>
<sequence>MLRLAWKDANTYDDKINIGELNGSIRNKEECSSSSNGKRNKWFIFLSSRASYEAWANIKATLLVIVVFLAFYSLIVTLNFANEVPLATASHHRHSDEPNGKVNENHIEKDIDTKHFKAFSFYCAFSPTWNGSHLVVMVSLLYVGYGLGVSEATKIVSLVVFLLLGFSVVITYSVPFTITTELTFDSDKINGKKKENFVLGGGSGLLALRHNGRIMFCLIIFPTIVLKVLDTLTSSKELIGLLKNVDSLFHSIQAELSKSI</sequence>
<accession>A0ABD1L4E3</accession>
<keyword evidence="1" id="KW-1133">Transmembrane helix</keyword>
<evidence type="ECO:0000313" key="2">
    <source>
        <dbReference type="EMBL" id="KAL2318361.1"/>
    </source>
</evidence>
<feature type="transmembrane region" description="Helical" evidence="1">
    <location>
        <begin position="212"/>
        <end position="229"/>
    </location>
</feature>
<name>A0ABD1L4E3_9FABA</name>